<comment type="similarity">
    <text evidence="1 6">Belongs to the annexin family.</text>
</comment>
<dbReference type="InterPro" id="IPR001464">
    <property type="entry name" value="Annexin"/>
</dbReference>
<dbReference type="FunFam" id="1.10.220.10:FF:000004">
    <property type="entry name" value="Annexin"/>
    <property type="match status" value="1"/>
</dbReference>
<protein>
    <recommendedName>
        <fullName evidence="6">Annexin</fullName>
    </recommendedName>
</protein>
<dbReference type="GO" id="GO:0004859">
    <property type="term" value="F:phospholipase inhibitor activity"/>
    <property type="evidence" value="ECO:0007669"/>
    <property type="project" value="InterPro"/>
</dbReference>
<proteinExistence type="inferred from homology"/>
<comment type="domain">
    <text evidence="6">A pair of annexin repeats may form one binding site for calcium and phospholipid.</text>
</comment>
<dbReference type="FunFam" id="1.10.220.10:FF:000002">
    <property type="entry name" value="Annexin"/>
    <property type="match status" value="1"/>
</dbReference>
<dbReference type="FunFam" id="1.10.220.10:FF:000001">
    <property type="entry name" value="Annexin"/>
    <property type="match status" value="1"/>
</dbReference>
<dbReference type="PROSITE" id="PS00223">
    <property type="entry name" value="ANNEXIN_1"/>
    <property type="match status" value="3"/>
</dbReference>
<evidence type="ECO:0000256" key="6">
    <source>
        <dbReference type="RuleBase" id="RU003540"/>
    </source>
</evidence>
<keyword evidence="3 6" id="KW-0106">Calcium</keyword>
<dbReference type="GO" id="GO:0005737">
    <property type="term" value="C:cytoplasm"/>
    <property type="evidence" value="ECO:0007669"/>
    <property type="project" value="TreeGrafter"/>
</dbReference>
<keyword evidence="7" id="KW-1185">Reference proteome</keyword>
<dbReference type="InterPro" id="IPR002390">
    <property type="entry name" value="ANX3"/>
</dbReference>
<dbReference type="PANTHER" id="PTHR10502:SF102">
    <property type="entry name" value="ANNEXIN B11"/>
    <property type="match status" value="1"/>
</dbReference>
<keyword evidence="4 6" id="KW-0041">Annexin</keyword>
<keyword evidence="5 6" id="KW-0111">Calcium/phospholipid-binding</keyword>
<evidence type="ECO:0000313" key="7">
    <source>
        <dbReference type="Proteomes" id="UP000887578"/>
    </source>
</evidence>
<dbReference type="SUPFAM" id="SSF47874">
    <property type="entry name" value="Annexin"/>
    <property type="match status" value="1"/>
</dbReference>
<dbReference type="GO" id="GO:0001786">
    <property type="term" value="F:phosphatidylserine binding"/>
    <property type="evidence" value="ECO:0007669"/>
    <property type="project" value="TreeGrafter"/>
</dbReference>
<dbReference type="GO" id="GO:0005509">
    <property type="term" value="F:calcium ion binding"/>
    <property type="evidence" value="ECO:0007669"/>
    <property type="project" value="InterPro"/>
</dbReference>
<keyword evidence="2 6" id="KW-0677">Repeat</keyword>
<evidence type="ECO:0000256" key="2">
    <source>
        <dbReference type="ARBA" id="ARBA00022737"/>
    </source>
</evidence>
<accession>A0A914PIC8</accession>
<evidence type="ECO:0000256" key="3">
    <source>
        <dbReference type="ARBA" id="ARBA00022837"/>
    </source>
</evidence>
<dbReference type="FunFam" id="1.10.220.10:FF:000003">
    <property type="entry name" value="Annexin"/>
    <property type="match status" value="1"/>
</dbReference>
<evidence type="ECO:0000256" key="4">
    <source>
        <dbReference type="ARBA" id="ARBA00023216"/>
    </source>
</evidence>
<dbReference type="PANTHER" id="PTHR10502">
    <property type="entry name" value="ANNEXIN"/>
    <property type="match status" value="1"/>
</dbReference>
<dbReference type="WBParaSite" id="PDA_v2.g18126.t1">
    <property type="protein sequence ID" value="PDA_v2.g18126.t1"/>
    <property type="gene ID" value="PDA_v2.g18126"/>
</dbReference>
<dbReference type="InterPro" id="IPR018502">
    <property type="entry name" value="Annexin_repeat"/>
</dbReference>
<dbReference type="AlphaFoldDB" id="A0A914PIC8"/>
<dbReference type="InterPro" id="IPR037104">
    <property type="entry name" value="Annexin_sf"/>
</dbReference>
<dbReference type="SMART" id="SM00335">
    <property type="entry name" value="ANX"/>
    <property type="match status" value="4"/>
</dbReference>
<dbReference type="GO" id="GO:0012506">
    <property type="term" value="C:vesicle membrane"/>
    <property type="evidence" value="ECO:0007669"/>
    <property type="project" value="TreeGrafter"/>
</dbReference>
<dbReference type="PRINTS" id="PR00196">
    <property type="entry name" value="ANNEXIN"/>
</dbReference>
<dbReference type="GO" id="GO:0005634">
    <property type="term" value="C:nucleus"/>
    <property type="evidence" value="ECO:0007669"/>
    <property type="project" value="TreeGrafter"/>
</dbReference>
<dbReference type="GO" id="GO:0005544">
    <property type="term" value="F:calcium-dependent phospholipid binding"/>
    <property type="evidence" value="ECO:0007669"/>
    <property type="project" value="UniProtKB-KW"/>
</dbReference>
<dbReference type="Pfam" id="PF00191">
    <property type="entry name" value="Annexin"/>
    <property type="match status" value="4"/>
</dbReference>
<dbReference type="PRINTS" id="PR00199">
    <property type="entry name" value="ANNEXINIII"/>
</dbReference>
<dbReference type="Gene3D" id="1.10.220.10">
    <property type="entry name" value="Annexin"/>
    <property type="match status" value="4"/>
</dbReference>
<dbReference type="Proteomes" id="UP000887578">
    <property type="component" value="Unplaced"/>
</dbReference>
<organism evidence="7 8">
    <name type="scientific">Panagrolaimus davidi</name>
    <dbReference type="NCBI Taxonomy" id="227884"/>
    <lineage>
        <taxon>Eukaryota</taxon>
        <taxon>Metazoa</taxon>
        <taxon>Ecdysozoa</taxon>
        <taxon>Nematoda</taxon>
        <taxon>Chromadorea</taxon>
        <taxon>Rhabditida</taxon>
        <taxon>Tylenchina</taxon>
        <taxon>Panagrolaimomorpha</taxon>
        <taxon>Panagrolaimoidea</taxon>
        <taxon>Panagrolaimidae</taxon>
        <taxon>Panagrolaimus</taxon>
    </lineage>
</organism>
<dbReference type="InterPro" id="IPR018252">
    <property type="entry name" value="Annexin_repeat_CS"/>
</dbReference>
<evidence type="ECO:0000256" key="5">
    <source>
        <dbReference type="ARBA" id="ARBA00023302"/>
    </source>
</evidence>
<sequence>MHHNHQNPTIRPYPSFNPNADAEALHKAMAGMGSNKDKIIGVLCQRSNWQRQEIAEAYKVSFGKDLGDKMKSELSGDLEDLILSLMEKPVRLDAHQLHKAISGIGTKENILIEIMTTRSNAQIKELKQVYQEMYKQSLEKDIIGDTSGPFQHLLVSLCQGERDESHHIDSLKANQDAWKLNRAGEQKLGTDESCFNQILATQNYSQLRLVFDEYEKVTKHSIEKAIEGEFSGAIKDGLLGLIKCIRNRNGYFAELLYNSMKGMGTRDNDLIRLIVSRSEVDLRDIAQVYQQKYEKSLEDAIKGDCSGAYKNGLIALVKGNF</sequence>
<dbReference type="PROSITE" id="PS51897">
    <property type="entry name" value="ANNEXIN_2"/>
    <property type="match status" value="4"/>
</dbReference>
<dbReference type="GO" id="GO:0005886">
    <property type="term" value="C:plasma membrane"/>
    <property type="evidence" value="ECO:0007669"/>
    <property type="project" value="TreeGrafter"/>
</dbReference>
<name>A0A914PIC8_9BILA</name>
<evidence type="ECO:0000256" key="1">
    <source>
        <dbReference type="ARBA" id="ARBA00007831"/>
    </source>
</evidence>
<evidence type="ECO:0000313" key="8">
    <source>
        <dbReference type="WBParaSite" id="PDA_v2.g18126.t1"/>
    </source>
</evidence>
<reference evidence="8" key="1">
    <citation type="submission" date="2022-11" db="UniProtKB">
        <authorList>
            <consortium name="WormBaseParasite"/>
        </authorList>
    </citation>
    <scope>IDENTIFICATION</scope>
</reference>